<keyword evidence="2" id="KW-1185">Reference proteome</keyword>
<evidence type="ECO:0000313" key="1">
    <source>
        <dbReference type="EMBL" id="RRR47149.1"/>
    </source>
</evidence>
<comment type="caution">
    <text evidence="1">The sequence shown here is derived from an EMBL/GenBank/DDBJ whole genome shotgun (WGS) entry which is preliminary data.</text>
</comment>
<accession>A0ACD2EQM4</accession>
<protein>
    <submittedName>
        <fullName evidence="1">Uncharacterized protein</fullName>
    </submittedName>
</protein>
<sequence length="242" mass="27507">MNPVAGFASMDQLVAFVGALVCAIIAFIPDSSDRENLSRNRRIFWGATGAAMVFAFLGLLPDWRYSLEAAFAVGALFFLLAFRDTPYIKVRGKVYAWWRSDRLAESDEQNEEPGHDPIPDSYTGSSTANQTWWMTIGAYAICMFVIYDDFVAHNIHFAGIPAAIIFIYVPLYFGYWDASWDYPIARGQLAQLATLTIMTAGIFAALYFPGFYAGKRWPRRPKRSMEYRIHPRHWKQDNGDDP</sequence>
<dbReference type="Proteomes" id="UP000268891">
    <property type="component" value="Unassembled WGS sequence"/>
</dbReference>
<evidence type="ECO:0000313" key="2">
    <source>
        <dbReference type="Proteomes" id="UP000268891"/>
    </source>
</evidence>
<proteinExistence type="predicted"/>
<name>A0ACD2EQM4_9MYCO</name>
<dbReference type="EMBL" id="RRZR01000007">
    <property type="protein sequence ID" value="RRR47149.1"/>
    <property type="molecule type" value="Genomic_DNA"/>
</dbReference>
<organism evidence="1 2">
    <name type="scientific">Mycolicibacter terrae</name>
    <dbReference type="NCBI Taxonomy" id="1788"/>
    <lineage>
        <taxon>Bacteria</taxon>
        <taxon>Bacillati</taxon>
        <taxon>Actinomycetota</taxon>
        <taxon>Actinomycetes</taxon>
        <taxon>Mycobacteriales</taxon>
        <taxon>Mycobacteriaceae</taxon>
        <taxon>Mycolicibacter</taxon>
    </lineage>
</organism>
<gene>
    <name evidence="1" type="ORF">EHH44_06065</name>
</gene>
<reference evidence="1" key="1">
    <citation type="submission" date="2018-11" db="EMBL/GenBank/DDBJ databases">
        <authorList>
            <person name="Sattar A."/>
            <person name="Zunita Z."/>
            <person name="Jalila A."/>
            <person name="Saleha A.A."/>
        </authorList>
    </citation>
    <scope>NUCLEOTIDE SEQUENCE</scope>
    <source>
        <strain evidence="1">F12-74</strain>
    </source>
</reference>